<proteinExistence type="predicted"/>
<sequence length="91" mass="9741">MGERLSHTAGIQEEVIRALLANSLAVMDIANQLGLTPREVRDILQETLLQFGDPLPMANNIIPVAAHIPAEIPKLGGNGLRVLLAKSHSSN</sequence>
<name>A0A212JUT4_9DELT</name>
<dbReference type="AlphaFoldDB" id="A0A212JUT4"/>
<accession>A0A212JUT4</accession>
<reference evidence="1" key="1">
    <citation type="submission" date="2016-04" db="EMBL/GenBank/DDBJ databases">
        <authorList>
            <person name="Evans L.H."/>
            <person name="Alamgir A."/>
            <person name="Owens N."/>
            <person name="Weber N.D."/>
            <person name="Virtaneva K."/>
            <person name="Barbian K."/>
            <person name="Babar A."/>
            <person name="Rosenke K."/>
        </authorList>
    </citation>
    <scope>NUCLEOTIDE SEQUENCE</scope>
    <source>
        <strain evidence="1">86</strain>
    </source>
</reference>
<evidence type="ECO:0000313" key="1">
    <source>
        <dbReference type="EMBL" id="SBW03157.1"/>
    </source>
</evidence>
<organism evidence="1">
    <name type="scientific">uncultured delta proteobacterium</name>
    <dbReference type="NCBI Taxonomy" id="34034"/>
    <lineage>
        <taxon>Bacteria</taxon>
        <taxon>Deltaproteobacteria</taxon>
        <taxon>environmental samples</taxon>
    </lineage>
</organism>
<protein>
    <submittedName>
        <fullName evidence="1">Uncharacterized protein</fullName>
    </submittedName>
</protein>
<gene>
    <name evidence="1" type="ORF">KL86DPRO_20095</name>
</gene>
<dbReference type="EMBL" id="FLUQ01000002">
    <property type="protein sequence ID" value="SBW03157.1"/>
    <property type="molecule type" value="Genomic_DNA"/>
</dbReference>